<sequence>MPDSTLEATHKVSRRLNPEAQRCVEEYLQAIPYPVERRPLLMPVLL</sequence>
<protein>
    <recommendedName>
        <fullName evidence="3">DUF3094 family protein</fullName>
    </recommendedName>
</protein>
<dbReference type="EMBL" id="RBNL01001122">
    <property type="protein sequence ID" value="RML93050.1"/>
    <property type="molecule type" value="Genomic_DNA"/>
</dbReference>
<organism evidence="1 2">
    <name type="scientific">Pseudomonas syringae pv. maculicola</name>
    <dbReference type="NCBI Taxonomy" id="59511"/>
    <lineage>
        <taxon>Bacteria</taxon>
        <taxon>Pseudomonadati</taxon>
        <taxon>Pseudomonadota</taxon>
        <taxon>Gammaproteobacteria</taxon>
        <taxon>Pseudomonadales</taxon>
        <taxon>Pseudomonadaceae</taxon>
        <taxon>Pseudomonas</taxon>
    </lineage>
</organism>
<dbReference type="Proteomes" id="UP000282378">
    <property type="component" value="Unassembled WGS sequence"/>
</dbReference>
<name>A0A3M2ZY20_PSEYM</name>
<proteinExistence type="predicted"/>
<evidence type="ECO:0000313" key="1">
    <source>
        <dbReference type="EMBL" id="RML93050.1"/>
    </source>
</evidence>
<evidence type="ECO:0008006" key="3">
    <source>
        <dbReference type="Google" id="ProtNLM"/>
    </source>
</evidence>
<dbReference type="AlphaFoldDB" id="A0A3M2ZY20"/>
<dbReference type="InterPro" id="IPR021444">
    <property type="entry name" value="DUF3094"/>
</dbReference>
<reference evidence="1 2" key="1">
    <citation type="submission" date="2018-08" db="EMBL/GenBank/DDBJ databases">
        <title>Recombination of ecologically and evolutionarily significant loci maintains genetic cohesion in the Pseudomonas syringae species complex.</title>
        <authorList>
            <person name="Dillon M."/>
            <person name="Thakur S."/>
            <person name="Almeida R.N.D."/>
            <person name="Weir B.S."/>
            <person name="Guttman D.S."/>
        </authorList>
    </citation>
    <scope>NUCLEOTIDE SEQUENCE [LARGE SCALE GENOMIC DNA]</scope>
    <source>
        <strain evidence="1 2">88_10</strain>
    </source>
</reference>
<comment type="caution">
    <text evidence="1">The sequence shown here is derived from an EMBL/GenBank/DDBJ whole genome shotgun (WGS) entry which is preliminary data.</text>
</comment>
<evidence type="ECO:0000313" key="2">
    <source>
        <dbReference type="Proteomes" id="UP000282378"/>
    </source>
</evidence>
<gene>
    <name evidence="1" type="ORF">APX70_00069</name>
</gene>
<dbReference type="Pfam" id="PF11293">
    <property type="entry name" value="DUF3094"/>
    <property type="match status" value="1"/>
</dbReference>
<accession>A0A3M2ZY20</accession>